<reference evidence="6 7" key="1">
    <citation type="journal article" date="2018" name="Sci. Rep.">
        <title>Genomic signatures of local adaptation to the degree of environmental predictability in rotifers.</title>
        <authorList>
            <person name="Franch-Gras L."/>
            <person name="Hahn C."/>
            <person name="Garcia-Roger E.M."/>
            <person name="Carmona M.J."/>
            <person name="Serra M."/>
            <person name="Gomez A."/>
        </authorList>
    </citation>
    <scope>NUCLEOTIDE SEQUENCE [LARGE SCALE GENOMIC DNA]</scope>
    <source>
        <strain evidence="6">HYR1</strain>
    </source>
</reference>
<dbReference type="PROSITE" id="PS50240">
    <property type="entry name" value="TRYPSIN_DOM"/>
    <property type="match status" value="1"/>
</dbReference>
<dbReference type="PROSITE" id="PS00134">
    <property type="entry name" value="TRYPSIN_HIS"/>
    <property type="match status" value="1"/>
</dbReference>
<dbReference type="GO" id="GO:0004252">
    <property type="term" value="F:serine-type endopeptidase activity"/>
    <property type="evidence" value="ECO:0007669"/>
    <property type="project" value="InterPro"/>
</dbReference>
<dbReference type="STRING" id="10195.A0A3M7QYT0"/>
<dbReference type="InterPro" id="IPR033116">
    <property type="entry name" value="TRYPSIN_SER"/>
</dbReference>
<dbReference type="PRINTS" id="PR00722">
    <property type="entry name" value="CHYMOTRYPSIN"/>
</dbReference>
<accession>A0A3M7QYT0</accession>
<keyword evidence="7" id="KW-1185">Reference proteome</keyword>
<dbReference type="Gene3D" id="2.40.10.10">
    <property type="entry name" value="Trypsin-like serine proteases"/>
    <property type="match status" value="1"/>
</dbReference>
<evidence type="ECO:0000313" key="6">
    <source>
        <dbReference type="EMBL" id="RNA16476.1"/>
    </source>
</evidence>
<gene>
    <name evidence="6" type="ORF">BpHYR1_032600</name>
</gene>
<dbReference type="Pfam" id="PF00089">
    <property type="entry name" value="Trypsin"/>
    <property type="match status" value="1"/>
</dbReference>
<sequence length="366" mass="39538">MSILIETNNTVYPVVPEANNYHPIQQKPATVVSQSKKVAKKSSKIKIIAIVSIIAVVVVIIIAVAVVLAVLLSQNCRYGKLNGVCIECGVTYSSSKIVGGQNAGYSSWPSIVYIQFKYYYLSSGNTYSISTSCAGTLVNQDTVVTAAHCYNTELQLSDGSTLTVSPNSYHATYESMYTVYLGLYDKSDLSSGVSRSVKSYTIHSNYDDPNVLNDIAIIKLSSTVDLSEKIQVSCLPEDSDIYPENSDIDAYIVGWGKTSSAALTTPDILQEALVTVYDSSKCSLVSIGTLKNWQSQICAGKYEGGIDTCQGDSGGPLFVKDTVDSKQKFILTGVTSYGEGCAEVGKPGIYTRVSAFIDWIEEKMNE</sequence>
<keyword evidence="4" id="KW-0472">Membrane</keyword>
<dbReference type="FunFam" id="2.40.10.10:FF:000002">
    <property type="entry name" value="Transmembrane protease serine"/>
    <property type="match status" value="1"/>
</dbReference>
<dbReference type="AlphaFoldDB" id="A0A3M7QYT0"/>
<dbReference type="PROSITE" id="PS00135">
    <property type="entry name" value="TRYPSIN_SER"/>
    <property type="match status" value="1"/>
</dbReference>
<evidence type="ECO:0000259" key="5">
    <source>
        <dbReference type="PROSITE" id="PS50240"/>
    </source>
</evidence>
<protein>
    <submittedName>
        <fullName evidence="6">Serine protease 27-like</fullName>
    </submittedName>
</protein>
<comment type="caution">
    <text evidence="6">The sequence shown here is derived from an EMBL/GenBank/DDBJ whole genome shotgun (WGS) entry which is preliminary data.</text>
</comment>
<dbReference type="InterPro" id="IPR018114">
    <property type="entry name" value="TRYPSIN_HIS"/>
</dbReference>
<feature type="domain" description="Peptidase S1" evidence="5">
    <location>
        <begin position="97"/>
        <end position="365"/>
    </location>
</feature>
<name>A0A3M7QYT0_BRAPC</name>
<dbReference type="PANTHER" id="PTHR24252">
    <property type="entry name" value="ACROSIN-RELATED"/>
    <property type="match status" value="1"/>
</dbReference>
<dbReference type="SMART" id="SM00020">
    <property type="entry name" value="Tryp_SPc"/>
    <property type="match status" value="1"/>
</dbReference>
<keyword evidence="4" id="KW-1133">Transmembrane helix</keyword>
<keyword evidence="4" id="KW-0812">Transmembrane</keyword>
<dbReference type="InterPro" id="IPR043504">
    <property type="entry name" value="Peptidase_S1_PA_chymotrypsin"/>
</dbReference>
<keyword evidence="3 6" id="KW-0645">Protease</keyword>
<evidence type="ECO:0000256" key="4">
    <source>
        <dbReference type="SAM" id="Phobius"/>
    </source>
</evidence>
<organism evidence="6 7">
    <name type="scientific">Brachionus plicatilis</name>
    <name type="common">Marine rotifer</name>
    <name type="synonym">Brachionus muelleri</name>
    <dbReference type="NCBI Taxonomy" id="10195"/>
    <lineage>
        <taxon>Eukaryota</taxon>
        <taxon>Metazoa</taxon>
        <taxon>Spiralia</taxon>
        <taxon>Gnathifera</taxon>
        <taxon>Rotifera</taxon>
        <taxon>Eurotatoria</taxon>
        <taxon>Monogononta</taxon>
        <taxon>Pseudotrocha</taxon>
        <taxon>Ploima</taxon>
        <taxon>Brachionidae</taxon>
        <taxon>Brachionus</taxon>
    </lineage>
</organism>
<comment type="similarity">
    <text evidence="2">Belongs to the peptidase S1 family. CLIP subfamily.</text>
</comment>
<dbReference type="InterPro" id="IPR001314">
    <property type="entry name" value="Peptidase_S1A"/>
</dbReference>
<keyword evidence="1" id="KW-1015">Disulfide bond</keyword>
<feature type="transmembrane region" description="Helical" evidence="4">
    <location>
        <begin position="47"/>
        <end position="72"/>
    </location>
</feature>
<dbReference type="Proteomes" id="UP000276133">
    <property type="component" value="Unassembled WGS sequence"/>
</dbReference>
<dbReference type="PANTHER" id="PTHR24252:SF7">
    <property type="entry name" value="HYALIN"/>
    <property type="match status" value="1"/>
</dbReference>
<dbReference type="OrthoDB" id="9425590at2759"/>
<dbReference type="InterPro" id="IPR001254">
    <property type="entry name" value="Trypsin_dom"/>
</dbReference>
<dbReference type="InterPro" id="IPR009003">
    <property type="entry name" value="Peptidase_S1_PA"/>
</dbReference>
<proteinExistence type="inferred from homology"/>
<dbReference type="EMBL" id="REGN01004697">
    <property type="protein sequence ID" value="RNA16476.1"/>
    <property type="molecule type" value="Genomic_DNA"/>
</dbReference>
<keyword evidence="3" id="KW-0378">Hydrolase</keyword>
<evidence type="ECO:0000256" key="1">
    <source>
        <dbReference type="ARBA" id="ARBA00023157"/>
    </source>
</evidence>
<dbReference type="SUPFAM" id="SSF50494">
    <property type="entry name" value="Trypsin-like serine proteases"/>
    <property type="match status" value="1"/>
</dbReference>
<keyword evidence="3" id="KW-0720">Serine protease</keyword>
<evidence type="ECO:0000256" key="2">
    <source>
        <dbReference type="ARBA" id="ARBA00024195"/>
    </source>
</evidence>
<evidence type="ECO:0000313" key="7">
    <source>
        <dbReference type="Proteomes" id="UP000276133"/>
    </source>
</evidence>
<evidence type="ECO:0000256" key="3">
    <source>
        <dbReference type="RuleBase" id="RU363034"/>
    </source>
</evidence>
<dbReference type="CDD" id="cd00190">
    <property type="entry name" value="Tryp_SPc"/>
    <property type="match status" value="1"/>
</dbReference>
<dbReference type="GO" id="GO:0006508">
    <property type="term" value="P:proteolysis"/>
    <property type="evidence" value="ECO:0007669"/>
    <property type="project" value="UniProtKB-KW"/>
</dbReference>